<reference evidence="2 3" key="1">
    <citation type="submission" date="2018-10" db="EMBL/GenBank/DDBJ databases">
        <title>Xanthobacter tagetidis genome sequencing and assembly.</title>
        <authorList>
            <person name="Maclea K.S."/>
            <person name="Goen A.E."/>
            <person name="Fatima S.A."/>
        </authorList>
    </citation>
    <scope>NUCLEOTIDE SEQUENCE [LARGE SCALE GENOMIC DNA]</scope>
    <source>
        <strain evidence="2 3">ATCC 700314</strain>
    </source>
</reference>
<dbReference type="OrthoDB" id="6683219at2"/>
<dbReference type="GO" id="GO:0016301">
    <property type="term" value="F:kinase activity"/>
    <property type="evidence" value="ECO:0007669"/>
    <property type="project" value="UniProtKB-KW"/>
</dbReference>
<organism evidence="2 3">
    <name type="scientific">Xanthobacter tagetidis</name>
    <dbReference type="NCBI Taxonomy" id="60216"/>
    <lineage>
        <taxon>Bacteria</taxon>
        <taxon>Pseudomonadati</taxon>
        <taxon>Pseudomonadota</taxon>
        <taxon>Alphaproteobacteria</taxon>
        <taxon>Hyphomicrobiales</taxon>
        <taxon>Xanthobacteraceae</taxon>
        <taxon>Xanthobacter</taxon>
    </lineage>
</organism>
<dbReference type="Gene3D" id="3.40.1160.10">
    <property type="entry name" value="Acetylglutamate kinase-like"/>
    <property type="match status" value="1"/>
</dbReference>
<comment type="caution">
    <text evidence="2">The sequence shown here is derived from an EMBL/GenBank/DDBJ whole genome shotgun (WGS) entry which is preliminary data.</text>
</comment>
<evidence type="ECO:0000313" key="2">
    <source>
        <dbReference type="EMBL" id="RLP73615.1"/>
    </source>
</evidence>
<keyword evidence="2" id="KW-0418">Kinase</keyword>
<feature type="domain" description="Aspartate/glutamate/uridylate kinase" evidence="1">
    <location>
        <begin position="6"/>
        <end position="82"/>
    </location>
</feature>
<accession>A0A3L7A0X1</accession>
<dbReference type="InterPro" id="IPR001048">
    <property type="entry name" value="Asp/Glu/Uridylate_kinase"/>
</dbReference>
<protein>
    <submittedName>
        <fullName evidence="2">Aspartate kinase</fullName>
    </submittedName>
</protein>
<dbReference type="Proteomes" id="UP000269692">
    <property type="component" value="Unassembled WGS sequence"/>
</dbReference>
<dbReference type="SUPFAM" id="SSF53633">
    <property type="entry name" value="Carbamate kinase-like"/>
    <property type="match status" value="1"/>
</dbReference>
<gene>
    <name evidence="2" type="ORF">D9R14_20355</name>
</gene>
<sequence length="205" mass="21033">MRQSPVIVKIGGSLLSAAAPRLLLQRLAAERRVILVPGGGVFADAVRDAQPRLDLTDAACHAMAILAMEQTAFALADLCPALAGCRTEAELAAPRAGAALWFPAAMLLGAPDIAESWDVTSDSLALWLAHRLGAPRLILVKAPGATVPGELVHGDRLEALAAAGILDRAFARMASGFAGSIVLVTADDSARLAAALATGAGMDLR</sequence>
<keyword evidence="3" id="KW-1185">Reference proteome</keyword>
<dbReference type="EMBL" id="RCTF01000022">
    <property type="protein sequence ID" value="RLP73615.1"/>
    <property type="molecule type" value="Genomic_DNA"/>
</dbReference>
<dbReference type="Pfam" id="PF00696">
    <property type="entry name" value="AA_kinase"/>
    <property type="match status" value="1"/>
</dbReference>
<keyword evidence="2" id="KW-0808">Transferase</keyword>
<dbReference type="RefSeq" id="WP_121625194.1">
    <property type="nucleotide sequence ID" value="NZ_JACIIW010000008.1"/>
</dbReference>
<evidence type="ECO:0000313" key="3">
    <source>
        <dbReference type="Proteomes" id="UP000269692"/>
    </source>
</evidence>
<dbReference type="AlphaFoldDB" id="A0A3L7A0X1"/>
<proteinExistence type="predicted"/>
<name>A0A3L7A0X1_9HYPH</name>
<dbReference type="InterPro" id="IPR036393">
    <property type="entry name" value="AceGlu_kinase-like_sf"/>
</dbReference>
<evidence type="ECO:0000259" key="1">
    <source>
        <dbReference type="Pfam" id="PF00696"/>
    </source>
</evidence>